<proteinExistence type="predicted"/>
<feature type="compositionally biased region" description="Polar residues" evidence="1">
    <location>
        <begin position="744"/>
        <end position="770"/>
    </location>
</feature>
<feature type="compositionally biased region" description="Acidic residues" evidence="1">
    <location>
        <begin position="484"/>
        <end position="496"/>
    </location>
</feature>
<feature type="region of interest" description="Disordered" evidence="1">
    <location>
        <begin position="105"/>
        <end position="156"/>
    </location>
</feature>
<feature type="compositionally biased region" description="Polar residues" evidence="1">
    <location>
        <begin position="319"/>
        <end position="328"/>
    </location>
</feature>
<feature type="compositionally biased region" description="Basic residues" evidence="1">
    <location>
        <begin position="506"/>
        <end position="515"/>
    </location>
</feature>
<feature type="region of interest" description="Disordered" evidence="1">
    <location>
        <begin position="319"/>
        <end position="1248"/>
    </location>
</feature>
<feature type="compositionally biased region" description="Basic and acidic residues" evidence="1">
    <location>
        <begin position="771"/>
        <end position="786"/>
    </location>
</feature>
<feature type="compositionally biased region" description="Acidic residues" evidence="1">
    <location>
        <begin position="710"/>
        <end position="723"/>
    </location>
</feature>
<dbReference type="EMBL" id="HG693423">
    <property type="protein sequence ID" value="CDI85138.1"/>
    <property type="molecule type" value="Genomic_DNA"/>
</dbReference>
<feature type="region of interest" description="Disordered" evidence="1">
    <location>
        <begin position="170"/>
        <end position="220"/>
    </location>
</feature>
<feature type="compositionally biased region" description="Low complexity" evidence="1">
    <location>
        <begin position="383"/>
        <end position="406"/>
    </location>
</feature>
<feature type="compositionally biased region" description="Low complexity" evidence="1">
    <location>
        <begin position="422"/>
        <end position="431"/>
    </location>
</feature>
<feature type="compositionally biased region" description="Polar residues" evidence="1">
    <location>
        <begin position="1161"/>
        <end position="1175"/>
    </location>
</feature>
<feature type="compositionally biased region" description="Polar residues" evidence="1">
    <location>
        <begin position="1026"/>
        <end position="1076"/>
    </location>
</feature>
<feature type="compositionally biased region" description="Acidic residues" evidence="1">
    <location>
        <begin position="443"/>
        <end position="465"/>
    </location>
</feature>
<feature type="compositionally biased region" description="Polar residues" evidence="1">
    <location>
        <begin position="1114"/>
        <end position="1124"/>
    </location>
</feature>
<gene>
    <name evidence="3" type="ORF">EPH_0014410</name>
</gene>
<feature type="compositionally biased region" description="Acidic residues" evidence="1">
    <location>
        <begin position="565"/>
        <end position="584"/>
    </location>
</feature>
<feature type="compositionally biased region" description="Low complexity" evidence="1">
    <location>
        <begin position="858"/>
        <end position="874"/>
    </location>
</feature>
<keyword evidence="2" id="KW-0732">Signal</keyword>
<dbReference type="VEuPathDB" id="ToxoDB:EPH_0014410"/>
<feature type="compositionally biased region" description="Gly residues" evidence="1">
    <location>
        <begin position="407"/>
        <end position="418"/>
    </location>
</feature>
<dbReference type="OrthoDB" id="349265at2759"/>
<dbReference type="AlphaFoldDB" id="U6H0Z1"/>
<feature type="compositionally biased region" description="Acidic residues" evidence="1">
    <location>
        <begin position="812"/>
        <end position="821"/>
    </location>
</feature>
<accession>U6H0Z1</accession>
<keyword evidence="4" id="KW-1185">Reference proteome</keyword>
<feature type="compositionally biased region" description="Acidic residues" evidence="1">
    <location>
        <begin position="965"/>
        <end position="978"/>
    </location>
</feature>
<feature type="compositionally biased region" description="Acidic residues" evidence="1">
    <location>
        <begin position="656"/>
        <end position="687"/>
    </location>
</feature>
<organism evidence="3 4">
    <name type="scientific">Eimeria praecox</name>
    <dbReference type="NCBI Taxonomy" id="51316"/>
    <lineage>
        <taxon>Eukaryota</taxon>
        <taxon>Sar</taxon>
        <taxon>Alveolata</taxon>
        <taxon>Apicomplexa</taxon>
        <taxon>Conoidasida</taxon>
        <taxon>Coccidia</taxon>
        <taxon>Eucoccidiorida</taxon>
        <taxon>Eimeriorina</taxon>
        <taxon>Eimeriidae</taxon>
        <taxon>Eimeria</taxon>
    </lineage>
</organism>
<dbReference type="Gene3D" id="2.30.180.10">
    <property type="entry name" value="FAS1 domain"/>
    <property type="match status" value="1"/>
</dbReference>
<feature type="compositionally biased region" description="Basic and acidic residues" evidence="1">
    <location>
        <begin position="729"/>
        <end position="742"/>
    </location>
</feature>
<sequence>MRAGLSARGSFRPWGHLGDLPRRWLCLAFLVLVAFFQHSESNEEPLRGPEGGLEWGFSPDALVSTHSPAEASSRRSFFSPQFDAFDVATPIVGIHTEAEGYALRQTNTGPQTPPDGAGSSSSGVEVLQPSPIGTFKEASPTRSKQHEDGEYEAFVPPVPRRLQDILSPWHPRSAASANQTTTTTRRSTVTRATTTPAPTTKSESTSTTTKPTTTLPPLQGWKEVEEGPLDAMKNEPDLTLLTKAMASNPLTQGDSIITRLAITLFAPTDEALSKLDVTMEELAEMKWMPRKEWVEEMIVMTHLVAPRLIDPREITTEESVFQTRSNQELRIYRAGPPDPKPPADENKDDSSKKGEDSEKDGQKASRSSPSRERPKARSGGGSREASSTGRGRSEGSSSDASSSRTGRSGGSSRGGGEEGGNDRASGPSPSRSPRRRTAQNEQKEEDDSEEETEEDEESAEADIESEGGGRRRDSGVSRKRRERDEEDQEEEEDDGAGDNLENQAEHKRRQRRRPRDKANDEDTDVDPTPEGDDDEEEEDEPRRKTSRNRQSRGRSSSSPARSTEEVDNDAIEEDEEDEDEDEEKEDRPSARKPQRQQGRSSRARAGAAEEEENDAEGDLAEEEFEEEEDEDNNEDRDSEEEEEVEEDKERSGGHDGEDEEEDEEEEEGEDDESEDEGEEDDHEEDDGATAGVNDIRGGRRKREEPRVPQADDDNSEAISEDEDGVSRLGEQRTQRRNRDLDSRAQPSRNHHTTATTTQRPVTSRVGSWRTTRQEDEASRASSEEASGRFPRGRITTPSSRRSQQTTVRAPLSDDEDEEEEGGIGGGSSADDDEEDEQRHADSQATEWRTLPPFRRSRSTTMTSRTSSSFITSGRQQRNRVRGDYLSRQNTEETAEDGAPGGNFQLRSPPLRQREASFEERPLQPNSRQGPRTSRRFGQQATDSVSEDSPLIERSGILSGVTWREPDEDDKEDTDEEGDVGSGMLRRRLSEEASSSSTSSPAPPPVNTSSTGSSPRSVTSFAPASEGNGTTKGIFQQSLYTQSAAPGVATSTTAAQDPSFRHTTSGSSRNRSTWWRISSSTPLTTAAAPSELASAAQSSAKPAGERHAKEANLGVTLTTTQTPDIQSRAIPTLSSSQRPRWRDGYPRGTVSTQGEEAVTMRPSLSNTSTAPTSVTHASRHTQKPQGLPAATQPTISSTSPQQATPHSSSSPAVAPDAGDCLRRRTRPFPHNCSSRIKGTSRRHTHPNWDSTREHYIDSLTT</sequence>
<name>U6H0Z1_9EIME</name>
<evidence type="ECO:0000313" key="4">
    <source>
        <dbReference type="Proteomes" id="UP000018201"/>
    </source>
</evidence>
<feature type="compositionally biased region" description="Low complexity" evidence="1">
    <location>
        <begin position="1006"/>
        <end position="1019"/>
    </location>
</feature>
<feature type="compositionally biased region" description="Polar residues" evidence="1">
    <location>
        <begin position="923"/>
        <end position="943"/>
    </location>
</feature>
<evidence type="ECO:0000313" key="3">
    <source>
        <dbReference type="EMBL" id="CDI85138.1"/>
    </source>
</evidence>
<feature type="compositionally biased region" description="Polar residues" evidence="1">
    <location>
        <begin position="1190"/>
        <end position="1210"/>
    </location>
</feature>
<feature type="compositionally biased region" description="Low complexity" evidence="1">
    <location>
        <begin position="172"/>
        <end position="217"/>
    </location>
</feature>
<feature type="compositionally biased region" description="Acidic residues" evidence="1">
    <location>
        <begin position="519"/>
        <end position="539"/>
    </location>
</feature>
<feature type="compositionally biased region" description="Acidic residues" evidence="1">
    <location>
        <begin position="608"/>
        <end position="646"/>
    </location>
</feature>
<feature type="chain" id="PRO_5004670364" description="Transmembrane protein" evidence="2">
    <location>
        <begin position="42"/>
        <end position="1260"/>
    </location>
</feature>
<dbReference type="Proteomes" id="UP000018201">
    <property type="component" value="Unassembled WGS sequence"/>
</dbReference>
<feature type="compositionally biased region" description="Low complexity" evidence="1">
    <location>
        <begin position="793"/>
        <end position="808"/>
    </location>
</feature>
<reference evidence="3" key="1">
    <citation type="submission" date="2013-10" db="EMBL/GenBank/DDBJ databases">
        <title>Genomic analysis of the causative agents of coccidiosis in chickens.</title>
        <authorList>
            <person name="Reid A.J."/>
            <person name="Blake D."/>
            <person name="Billington K."/>
            <person name="Browne H."/>
            <person name="Dunn M."/>
            <person name="Hung S."/>
            <person name="Kawahara F."/>
            <person name="Miranda-Saavedra D."/>
            <person name="Mourier T."/>
            <person name="Nagra H."/>
            <person name="Otto T.D."/>
            <person name="Rawlings N."/>
            <person name="Sanchez A."/>
            <person name="Sanders M."/>
            <person name="Subramaniam C."/>
            <person name="Tay Y."/>
            <person name="Dear P."/>
            <person name="Doerig C."/>
            <person name="Gruber A."/>
            <person name="Parkinson J."/>
            <person name="Shirley M."/>
            <person name="Wan K.L."/>
            <person name="Berriman M."/>
            <person name="Tomley F."/>
            <person name="Pain A."/>
        </authorList>
    </citation>
    <scope>NUCLEOTIDE SEQUENCE [LARGE SCALE GENOMIC DNA]</scope>
    <source>
        <strain evidence="3">Houghton</strain>
    </source>
</reference>
<feature type="compositionally biased region" description="Basic and acidic residues" evidence="1">
    <location>
        <begin position="341"/>
        <end position="375"/>
    </location>
</feature>
<protein>
    <recommendedName>
        <fullName evidence="5">Transmembrane protein</fullName>
    </recommendedName>
</protein>
<feature type="compositionally biased region" description="Basic and acidic residues" evidence="1">
    <location>
        <begin position="911"/>
        <end position="921"/>
    </location>
</feature>
<feature type="compositionally biased region" description="Low complexity" evidence="1">
    <location>
        <begin position="1077"/>
        <end position="1099"/>
    </location>
</feature>
<feature type="signal peptide" evidence="2">
    <location>
        <begin position="1"/>
        <end position="41"/>
    </location>
</feature>
<dbReference type="InterPro" id="IPR036378">
    <property type="entry name" value="FAS1_dom_sf"/>
</dbReference>
<feature type="compositionally biased region" description="Basic and acidic residues" evidence="1">
    <location>
        <begin position="467"/>
        <end position="476"/>
    </location>
</feature>
<reference evidence="3" key="2">
    <citation type="submission" date="2013-10" db="EMBL/GenBank/DDBJ databases">
        <authorList>
            <person name="Aslett M."/>
        </authorList>
    </citation>
    <scope>NUCLEOTIDE SEQUENCE [LARGE SCALE GENOMIC DNA]</scope>
    <source>
        <strain evidence="3">Houghton</strain>
    </source>
</reference>
<evidence type="ECO:0000256" key="1">
    <source>
        <dbReference type="SAM" id="MobiDB-lite"/>
    </source>
</evidence>
<evidence type="ECO:0000256" key="2">
    <source>
        <dbReference type="SAM" id="SignalP"/>
    </source>
</evidence>
<evidence type="ECO:0008006" key="5">
    <source>
        <dbReference type="Google" id="ProtNLM"/>
    </source>
</evidence>